<keyword evidence="4" id="KW-1185">Reference proteome</keyword>
<sequence length="403" mass="45025">MKIMHVLDHSIPLHSGYTFRTRSILNQQRARGWQTTHVTSAKQGACEAAIEEVDGLKFYRTQPPTGLTSKIPVLHQLALVNPLRDRILEAIEQEKPDILHAHSPALNGLAALKAAKKTGLPLVYEIRAFWEDAAVDHGTCKEGDIRYRLTRKMETNVVHRADAVTTICEGLRQDLLGRGLADSKITVIPNAVNIEQFNLITERDQGLQQQFQLQDKVTIGFLGSFYGYEGLDLIVEALPCILKQIPNAMFLLVGGGPQEANLKAQIARLGMQEHVIMPGRVPHSDVGKYYSLVDLLIYPRKPMRLTELVTPLKPLEAMAQGKLVLASDVGGHKELIEHGKTGWLFESGKVQALTDAAVDILSNRQQWPEMITHGREFVTQVRNWKNSVANYEAIYNSLLARKK</sequence>
<evidence type="ECO:0000259" key="1">
    <source>
        <dbReference type="Pfam" id="PF00534"/>
    </source>
</evidence>
<evidence type="ECO:0000313" key="3">
    <source>
        <dbReference type="EMBL" id="GAA0856928.1"/>
    </source>
</evidence>
<evidence type="ECO:0000259" key="2">
    <source>
        <dbReference type="Pfam" id="PF13579"/>
    </source>
</evidence>
<evidence type="ECO:0000313" key="4">
    <source>
        <dbReference type="Proteomes" id="UP001500359"/>
    </source>
</evidence>
<gene>
    <name evidence="3" type="ORF">GCM10009114_20700</name>
</gene>
<dbReference type="InterPro" id="IPR024004">
    <property type="entry name" value="PEP-CTERM/XrtA_GlycosylTrfase"/>
</dbReference>
<dbReference type="CDD" id="cd03794">
    <property type="entry name" value="GT4_WbuB-like"/>
    <property type="match status" value="1"/>
</dbReference>
<feature type="domain" description="Glycosyltransferase subfamily 4-like N-terminal" evidence="2">
    <location>
        <begin position="16"/>
        <end position="190"/>
    </location>
</feature>
<dbReference type="InterPro" id="IPR001296">
    <property type="entry name" value="Glyco_trans_1"/>
</dbReference>
<dbReference type="PANTHER" id="PTHR45947:SF3">
    <property type="entry name" value="SULFOQUINOVOSYL TRANSFERASE SQD2"/>
    <property type="match status" value="1"/>
</dbReference>
<dbReference type="Pfam" id="PF00534">
    <property type="entry name" value="Glycos_transf_1"/>
    <property type="match status" value="1"/>
</dbReference>
<dbReference type="Pfam" id="PF13579">
    <property type="entry name" value="Glyco_trans_4_4"/>
    <property type="match status" value="1"/>
</dbReference>
<dbReference type="EMBL" id="BAAAFD010000005">
    <property type="protein sequence ID" value="GAA0856928.1"/>
    <property type="molecule type" value="Genomic_DNA"/>
</dbReference>
<reference evidence="3 4" key="1">
    <citation type="journal article" date="2019" name="Int. J. Syst. Evol. Microbiol.">
        <title>The Global Catalogue of Microorganisms (GCM) 10K type strain sequencing project: providing services to taxonomists for standard genome sequencing and annotation.</title>
        <authorList>
            <consortium name="The Broad Institute Genomics Platform"/>
            <consortium name="The Broad Institute Genome Sequencing Center for Infectious Disease"/>
            <person name="Wu L."/>
            <person name="Ma J."/>
        </authorList>
    </citation>
    <scope>NUCLEOTIDE SEQUENCE [LARGE SCALE GENOMIC DNA]</scope>
    <source>
        <strain evidence="3 4">JCM 15896</strain>
    </source>
</reference>
<organism evidence="3 4">
    <name type="scientific">Aliiglaciecola litoralis</name>
    <dbReference type="NCBI Taxonomy" id="582857"/>
    <lineage>
        <taxon>Bacteria</taxon>
        <taxon>Pseudomonadati</taxon>
        <taxon>Pseudomonadota</taxon>
        <taxon>Gammaproteobacteria</taxon>
        <taxon>Alteromonadales</taxon>
        <taxon>Alteromonadaceae</taxon>
        <taxon>Aliiglaciecola</taxon>
    </lineage>
</organism>
<dbReference type="PANTHER" id="PTHR45947">
    <property type="entry name" value="SULFOQUINOVOSYL TRANSFERASE SQD2"/>
    <property type="match status" value="1"/>
</dbReference>
<dbReference type="SUPFAM" id="SSF53756">
    <property type="entry name" value="UDP-Glycosyltransferase/glycogen phosphorylase"/>
    <property type="match status" value="1"/>
</dbReference>
<comment type="caution">
    <text evidence="3">The sequence shown here is derived from an EMBL/GenBank/DDBJ whole genome shotgun (WGS) entry which is preliminary data.</text>
</comment>
<accession>A0ABN1LJN6</accession>
<proteinExistence type="predicted"/>
<dbReference type="InterPro" id="IPR050194">
    <property type="entry name" value="Glycosyltransferase_grp1"/>
</dbReference>
<name>A0ABN1LJN6_9ALTE</name>
<feature type="domain" description="Glycosyl transferase family 1" evidence="1">
    <location>
        <begin position="214"/>
        <end position="375"/>
    </location>
</feature>
<dbReference type="Proteomes" id="UP001500359">
    <property type="component" value="Unassembled WGS sequence"/>
</dbReference>
<dbReference type="Gene3D" id="3.40.50.2000">
    <property type="entry name" value="Glycogen Phosphorylase B"/>
    <property type="match status" value="2"/>
</dbReference>
<dbReference type="InterPro" id="IPR028098">
    <property type="entry name" value="Glyco_trans_4-like_N"/>
</dbReference>
<protein>
    <submittedName>
        <fullName evidence="3">Glycosyltransferase family 4 protein</fullName>
    </submittedName>
</protein>
<dbReference type="NCBIfam" id="TIGR04063">
    <property type="entry name" value="stp3"/>
    <property type="match status" value="1"/>
</dbReference>